<dbReference type="GO" id="GO:1904680">
    <property type="term" value="F:peptide transmembrane transporter activity"/>
    <property type="evidence" value="ECO:0007669"/>
    <property type="project" value="TreeGrafter"/>
</dbReference>
<comment type="caution">
    <text evidence="2">The sequence shown here is derived from an EMBL/GenBank/DDBJ whole genome shotgun (WGS) entry which is preliminary data.</text>
</comment>
<evidence type="ECO:0000259" key="1">
    <source>
        <dbReference type="Pfam" id="PF00496"/>
    </source>
</evidence>
<dbReference type="AlphaFoldDB" id="A0A645FBG9"/>
<reference evidence="2" key="1">
    <citation type="submission" date="2019-08" db="EMBL/GenBank/DDBJ databases">
        <authorList>
            <person name="Kucharzyk K."/>
            <person name="Murdoch R.W."/>
            <person name="Higgins S."/>
            <person name="Loffler F."/>
        </authorList>
    </citation>
    <scope>NUCLEOTIDE SEQUENCE</scope>
</reference>
<dbReference type="GO" id="GO:0015833">
    <property type="term" value="P:peptide transport"/>
    <property type="evidence" value="ECO:0007669"/>
    <property type="project" value="TreeGrafter"/>
</dbReference>
<dbReference type="EMBL" id="VSSQ01056038">
    <property type="protein sequence ID" value="MPN09904.1"/>
    <property type="molecule type" value="Genomic_DNA"/>
</dbReference>
<dbReference type="PANTHER" id="PTHR30290">
    <property type="entry name" value="PERIPLASMIC BINDING COMPONENT OF ABC TRANSPORTER"/>
    <property type="match status" value="1"/>
</dbReference>
<gene>
    <name evidence="2" type="ORF">SDC9_157197</name>
</gene>
<proteinExistence type="predicted"/>
<dbReference type="SUPFAM" id="SSF53850">
    <property type="entry name" value="Periplasmic binding protein-like II"/>
    <property type="match status" value="1"/>
</dbReference>
<evidence type="ECO:0000313" key="2">
    <source>
        <dbReference type="EMBL" id="MPN09904.1"/>
    </source>
</evidence>
<sequence length="235" mass="24965">MGINVRSSVLSNAAVRQALSLGLDRERAVSAFLSGHANAAQFPVSPVSADYPAGLEKTYSYAAFQRAMTSAGLGSGEHLSLDMIVNEESSFKVAAARHIAAQLSAFDLKISVRVLPWEEYSAALAAGNFDLYYGEVKLTADWDLRALLSTGGALNYGGFSDPTLDALLTSCRSSATPSAALSEVCLRLQEQAPILPVCFKTLSVLLQSGVVEHLTPTAANPFYNLAECTVNLRES</sequence>
<accession>A0A645FBG9</accession>
<dbReference type="Gene3D" id="3.10.105.10">
    <property type="entry name" value="Dipeptide-binding Protein, Domain 3"/>
    <property type="match status" value="1"/>
</dbReference>
<dbReference type="InterPro" id="IPR000914">
    <property type="entry name" value="SBP_5_dom"/>
</dbReference>
<protein>
    <recommendedName>
        <fullName evidence="1">Solute-binding protein family 5 domain-containing protein</fullName>
    </recommendedName>
</protein>
<dbReference type="Pfam" id="PF00496">
    <property type="entry name" value="SBP_bac_5"/>
    <property type="match status" value="1"/>
</dbReference>
<name>A0A645FBG9_9ZZZZ</name>
<feature type="domain" description="Solute-binding protein family 5" evidence="1">
    <location>
        <begin position="2"/>
        <end position="134"/>
    </location>
</feature>
<organism evidence="2">
    <name type="scientific">bioreactor metagenome</name>
    <dbReference type="NCBI Taxonomy" id="1076179"/>
    <lineage>
        <taxon>unclassified sequences</taxon>
        <taxon>metagenomes</taxon>
        <taxon>ecological metagenomes</taxon>
    </lineage>
</organism>
<dbReference type="InterPro" id="IPR039424">
    <property type="entry name" value="SBP_5"/>
</dbReference>